<dbReference type="SUPFAM" id="SSF53822">
    <property type="entry name" value="Periplasmic binding protein-like I"/>
    <property type="match status" value="1"/>
</dbReference>
<keyword evidence="3 6" id="KW-0238">DNA-binding</keyword>
<keyword evidence="1" id="KW-0678">Repressor</keyword>
<organism evidence="6 7">
    <name type="scientific">Candidatus Onthenecus intestinigallinarum</name>
    <dbReference type="NCBI Taxonomy" id="2840875"/>
    <lineage>
        <taxon>Bacteria</taxon>
        <taxon>Bacillati</taxon>
        <taxon>Bacillota</taxon>
        <taxon>Clostridia</taxon>
        <taxon>Eubacteriales</taxon>
        <taxon>Candidatus Onthenecus</taxon>
    </lineage>
</organism>
<dbReference type="EMBL" id="DVFJ01000023">
    <property type="protein sequence ID" value="HIQ71932.1"/>
    <property type="molecule type" value="Genomic_DNA"/>
</dbReference>
<proteinExistence type="predicted"/>
<dbReference type="Proteomes" id="UP000886887">
    <property type="component" value="Unassembled WGS sequence"/>
</dbReference>
<dbReference type="Gene3D" id="1.10.260.40">
    <property type="entry name" value="lambda repressor-like DNA-binding domains"/>
    <property type="match status" value="1"/>
</dbReference>
<dbReference type="PANTHER" id="PTHR30146">
    <property type="entry name" value="LACI-RELATED TRANSCRIPTIONAL REPRESSOR"/>
    <property type="match status" value="1"/>
</dbReference>
<keyword evidence="4" id="KW-0804">Transcription</keyword>
<dbReference type="PROSITE" id="PS50932">
    <property type="entry name" value="HTH_LACI_2"/>
    <property type="match status" value="1"/>
</dbReference>
<dbReference type="InterPro" id="IPR028082">
    <property type="entry name" value="Peripla_BP_I"/>
</dbReference>
<gene>
    <name evidence="6" type="ORF">IAB73_06985</name>
</gene>
<dbReference type="GO" id="GO:0000976">
    <property type="term" value="F:transcription cis-regulatory region binding"/>
    <property type="evidence" value="ECO:0007669"/>
    <property type="project" value="TreeGrafter"/>
</dbReference>
<dbReference type="GO" id="GO:0003700">
    <property type="term" value="F:DNA-binding transcription factor activity"/>
    <property type="evidence" value="ECO:0007669"/>
    <property type="project" value="TreeGrafter"/>
</dbReference>
<sequence length="339" mass="37458">MPGRKAAPTRKDVACMADVSETIVSYVLNNNRYVSAEKRRRVLEAVEALRYRPNSIARALKGKGNSHILFIVDNVANEYFGRLIQEIDAVAYDSGYLVSLMGAKNDEEFVSRILARQVDAVIISSATIAERFVQELIDAGLPVVLLMTRDYAAIRGRAARIYTGIESGIMAAVRLLHETGCRHIVHVDRVSRSGHFSTRQDLRFRGFCNQMEALGLPLDEHAILSHCESYEALFDAICARLRNGPPADGFVCRNDRLALTVLSAALACGRDVPGEVSIVGFDNTDAGMLMRPALSTVSHDQAGIARAALELIERMVRGEAPPERHFVTRLLPRDTTRRP</sequence>
<dbReference type="CDD" id="cd06267">
    <property type="entry name" value="PBP1_LacI_sugar_binding-like"/>
    <property type="match status" value="1"/>
</dbReference>
<evidence type="ECO:0000259" key="5">
    <source>
        <dbReference type="PROSITE" id="PS50932"/>
    </source>
</evidence>
<dbReference type="CDD" id="cd01392">
    <property type="entry name" value="HTH_LacI"/>
    <property type="match status" value="1"/>
</dbReference>
<reference evidence="6" key="2">
    <citation type="journal article" date="2021" name="PeerJ">
        <title>Extensive microbial diversity within the chicken gut microbiome revealed by metagenomics and culture.</title>
        <authorList>
            <person name="Gilroy R."/>
            <person name="Ravi A."/>
            <person name="Getino M."/>
            <person name="Pursley I."/>
            <person name="Horton D.L."/>
            <person name="Alikhan N.F."/>
            <person name="Baker D."/>
            <person name="Gharbi K."/>
            <person name="Hall N."/>
            <person name="Watson M."/>
            <person name="Adriaenssens E.M."/>
            <person name="Foster-Nyarko E."/>
            <person name="Jarju S."/>
            <person name="Secka A."/>
            <person name="Antonio M."/>
            <person name="Oren A."/>
            <person name="Chaudhuri R.R."/>
            <person name="La Ragione R."/>
            <person name="Hildebrand F."/>
            <person name="Pallen M.J."/>
        </authorList>
    </citation>
    <scope>NUCLEOTIDE SEQUENCE</scope>
    <source>
        <strain evidence="6">ChiSxjej2B14-6234</strain>
    </source>
</reference>
<evidence type="ECO:0000256" key="1">
    <source>
        <dbReference type="ARBA" id="ARBA00022491"/>
    </source>
</evidence>
<evidence type="ECO:0000256" key="3">
    <source>
        <dbReference type="ARBA" id="ARBA00023125"/>
    </source>
</evidence>
<dbReference type="Pfam" id="PF13377">
    <property type="entry name" value="Peripla_BP_3"/>
    <property type="match status" value="1"/>
</dbReference>
<evidence type="ECO:0000313" key="6">
    <source>
        <dbReference type="EMBL" id="HIQ71932.1"/>
    </source>
</evidence>
<dbReference type="PANTHER" id="PTHR30146:SF95">
    <property type="entry name" value="RIBOSE OPERON REPRESSOR"/>
    <property type="match status" value="1"/>
</dbReference>
<dbReference type="SUPFAM" id="SSF47413">
    <property type="entry name" value="lambda repressor-like DNA-binding domains"/>
    <property type="match status" value="1"/>
</dbReference>
<evidence type="ECO:0000256" key="4">
    <source>
        <dbReference type="ARBA" id="ARBA00023163"/>
    </source>
</evidence>
<dbReference type="InterPro" id="IPR046335">
    <property type="entry name" value="LacI/GalR-like_sensor"/>
</dbReference>
<dbReference type="SMART" id="SM00354">
    <property type="entry name" value="HTH_LACI"/>
    <property type="match status" value="1"/>
</dbReference>
<name>A0A9D1CQW5_9FIRM</name>
<dbReference type="InterPro" id="IPR010982">
    <property type="entry name" value="Lambda_DNA-bd_dom_sf"/>
</dbReference>
<evidence type="ECO:0000313" key="7">
    <source>
        <dbReference type="Proteomes" id="UP000886887"/>
    </source>
</evidence>
<protein>
    <submittedName>
        <fullName evidence="6">LacI family DNA-binding transcriptional regulator</fullName>
    </submittedName>
</protein>
<feature type="domain" description="HTH lacI-type" evidence="5">
    <location>
        <begin position="8"/>
        <end position="62"/>
    </location>
</feature>
<dbReference type="Gene3D" id="3.40.50.2300">
    <property type="match status" value="2"/>
</dbReference>
<keyword evidence="2" id="KW-0805">Transcription regulation</keyword>
<comment type="caution">
    <text evidence="6">The sequence shown here is derived from an EMBL/GenBank/DDBJ whole genome shotgun (WGS) entry which is preliminary data.</text>
</comment>
<dbReference type="Pfam" id="PF00356">
    <property type="entry name" value="LacI"/>
    <property type="match status" value="1"/>
</dbReference>
<dbReference type="InterPro" id="IPR000843">
    <property type="entry name" value="HTH_LacI"/>
</dbReference>
<reference evidence="6" key="1">
    <citation type="submission" date="2020-10" db="EMBL/GenBank/DDBJ databases">
        <authorList>
            <person name="Gilroy R."/>
        </authorList>
    </citation>
    <scope>NUCLEOTIDE SEQUENCE</scope>
    <source>
        <strain evidence="6">ChiSxjej2B14-6234</strain>
    </source>
</reference>
<dbReference type="AlphaFoldDB" id="A0A9D1CQW5"/>
<accession>A0A9D1CQW5</accession>
<evidence type="ECO:0000256" key="2">
    <source>
        <dbReference type="ARBA" id="ARBA00023015"/>
    </source>
</evidence>